<keyword evidence="1" id="KW-0677">Repeat</keyword>
<dbReference type="InterPro" id="IPR050498">
    <property type="entry name" value="Ycf3"/>
</dbReference>
<protein>
    <submittedName>
        <fullName evidence="5">Tetratricopeptide repeat protein</fullName>
    </submittedName>
</protein>
<dbReference type="InterPro" id="IPR011990">
    <property type="entry name" value="TPR-like_helical_dom_sf"/>
</dbReference>
<dbReference type="Gene3D" id="1.25.40.10">
    <property type="entry name" value="Tetratricopeptide repeat domain"/>
    <property type="match status" value="2"/>
</dbReference>
<dbReference type="PANTHER" id="PTHR44858:SF1">
    <property type="entry name" value="UDP-N-ACETYLGLUCOSAMINE--PEPTIDE N-ACETYLGLUCOSAMINYLTRANSFERASE SPINDLY-RELATED"/>
    <property type="match status" value="1"/>
</dbReference>
<dbReference type="PANTHER" id="PTHR44858">
    <property type="entry name" value="TETRATRICOPEPTIDE REPEAT PROTEIN 6"/>
    <property type="match status" value="1"/>
</dbReference>
<name>A0AAU7FEB9_9NEIS</name>
<dbReference type="SUPFAM" id="SSF48452">
    <property type="entry name" value="TPR-like"/>
    <property type="match status" value="2"/>
</dbReference>
<feature type="signal peptide" evidence="4">
    <location>
        <begin position="1"/>
        <end position="20"/>
    </location>
</feature>
<dbReference type="SMART" id="SM00028">
    <property type="entry name" value="TPR"/>
    <property type="match status" value="6"/>
</dbReference>
<dbReference type="RefSeq" id="WP_348946243.1">
    <property type="nucleotide sequence ID" value="NZ_CP157355.1"/>
</dbReference>
<keyword evidence="2 3" id="KW-0802">TPR repeat</keyword>
<evidence type="ECO:0000256" key="2">
    <source>
        <dbReference type="ARBA" id="ARBA00022803"/>
    </source>
</evidence>
<proteinExistence type="predicted"/>
<dbReference type="InterPro" id="IPR019734">
    <property type="entry name" value="TPR_rpt"/>
</dbReference>
<dbReference type="PROSITE" id="PS50005">
    <property type="entry name" value="TPR"/>
    <property type="match status" value="3"/>
</dbReference>
<dbReference type="PROSITE" id="PS51257">
    <property type="entry name" value="PROKAR_LIPOPROTEIN"/>
    <property type="match status" value="1"/>
</dbReference>
<keyword evidence="4" id="KW-0732">Signal</keyword>
<sequence length="584" mass="63678">MTLRVSALFAVLLFGVTACASNPAPPAEESVAAEPAQTGERAALPDYDPALLPKQELDDELVMRFLLGDVAAQRGNVPLATEAWLDSARRTKDPRVAQRAAQLAVASGQLALAQEATEIWIAAAPAALPARQLMVSLLLRSNRIADAEVHLNAMFAAKPEEVAPFFMQMHQLWGKDADREAVLTLTQHLAIAYPGMPEAYFALALAYGHAQQSSQAQQALDSALNLRPQWEPAILYKVQLLDGKDTAASTALLNAAAKANPGSTSILLMQARIAADTGQYLQAYQAYETVLSRDPNQLEALVGGGLVAMQLNEVAKAQQYLTRAVQMNPKSVPQLAPYLGQLAEQRHQYSLALDWYGKVAAERQAGVVSRIPRLHAKLGQQEQADQALAALPRETVKDQVDYAQVAAQVWRERKQLAQSVAVLSSAIEQQPGEGELYYDRSLYLDLAGDFAAAEADLRKYLEMEPNSVNGLNALGYILANRTNRYEEANTLLDKALAQQPDNPVILDSMGWLRFKQGRLSEALGLLEKAYQQMPDAEVGAHLAEVLWVRGGKDDKARAQQILTDVLSIQPDDEVALEVRLRLGL</sequence>
<evidence type="ECO:0000313" key="5">
    <source>
        <dbReference type="EMBL" id="XBM01991.1"/>
    </source>
</evidence>
<evidence type="ECO:0000256" key="4">
    <source>
        <dbReference type="SAM" id="SignalP"/>
    </source>
</evidence>
<feature type="repeat" description="TPR" evidence="3">
    <location>
        <begin position="197"/>
        <end position="230"/>
    </location>
</feature>
<evidence type="ECO:0000256" key="1">
    <source>
        <dbReference type="ARBA" id="ARBA00022737"/>
    </source>
</evidence>
<organism evidence="5">
    <name type="scientific">Chitinibacter mangrovi</name>
    <dbReference type="NCBI Taxonomy" id="3153927"/>
    <lineage>
        <taxon>Bacteria</taxon>
        <taxon>Pseudomonadati</taxon>
        <taxon>Pseudomonadota</taxon>
        <taxon>Betaproteobacteria</taxon>
        <taxon>Neisseriales</taxon>
        <taxon>Chitinibacteraceae</taxon>
        <taxon>Chitinibacter</taxon>
    </lineage>
</organism>
<feature type="repeat" description="TPR" evidence="3">
    <location>
        <begin position="264"/>
        <end position="297"/>
    </location>
</feature>
<dbReference type="Pfam" id="PF13181">
    <property type="entry name" value="TPR_8"/>
    <property type="match status" value="1"/>
</dbReference>
<feature type="repeat" description="TPR" evidence="3">
    <location>
        <begin position="298"/>
        <end position="331"/>
    </location>
</feature>
<feature type="chain" id="PRO_5043493070" evidence="4">
    <location>
        <begin position="21"/>
        <end position="584"/>
    </location>
</feature>
<reference evidence="5" key="1">
    <citation type="submission" date="2024-05" db="EMBL/GenBank/DDBJ databases">
        <authorList>
            <person name="Yang L."/>
            <person name="Pan L."/>
        </authorList>
    </citation>
    <scope>NUCLEOTIDE SEQUENCE</scope>
    <source>
        <strain evidence="5">FCG-7</strain>
    </source>
</reference>
<accession>A0AAU7FEB9</accession>
<dbReference type="GO" id="GO:0046813">
    <property type="term" value="P:receptor-mediated virion attachment to host cell"/>
    <property type="evidence" value="ECO:0007669"/>
    <property type="project" value="TreeGrafter"/>
</dbReference>
<gene>
    <name evidence="5" type="ORF">ABHF33_06915</name>
</gene>
<dbReference type="KEGG" id="cmav:ABHF33_06915"/>
<dbReference type="AlphaFoldDB" id="A0AAU7FEB9"/>
<dbReference type="Pfam" id="PF13432">
    <property type="entry name" value="TPR_16"/>
    <property type="match status" value="2"/>
</dbReference>
<evidence type="ECO:0000256" key="3">
    <source>
        <dbReference type="PROSITE-ProRule" id="PRU00339"/>
    </source>
</evidence>
<dbReference type="EMBL" id="CP157355">
    <property type="protein sequence ID" value="XBM01991.1"/>
    <property type="molecule type" value="Genomic_DNA"/>
</dbReference>
<dbReference type="GO" id="GO:0009279">
    <property type="term" value="C:cell outer membrane"/>
    <property type="evidence" value="ECO:0007669"/>
    <property type="project" value="TreeGrafter"/>
</dbReference>